<dbReference type="InterPro" id="IPR052954">
    <property type="entry name" value="GPCR-Ligand_Int"/>
</dbReference>
<evidence type="ECO:0000256" key="7">
    <source>
        <dbReference type="SAM" id="Phobius"/>
    </source>
</evidence>
<feature type="transmembrane region" description="Helical" evidence="7">
    <location>
        <begin position="70"/>
        <end position="90"/>
    </location>
</feature>
<dbReference type="PROSITE" id="PS50262">
    <property type="entry name" value="G_PROTEIN_RECEP_F1_2"/>
    <property type="match status" value="1"/>
</dbReference>
<sequence length="624" mass="70238">MDEPFDQDAAKASMGPSELPETFAKRMLETAKIVDTYYTPLLFLFGTVGNSLSLLVFCMNAKYRSQSASYYLSALAISDTGFLVNLLAVWLEGVHGGVITSGLMCPLVMYLGQVTCFMSVYLTVAFSIERYVAVHYPLARPRICTCSKARKVIAALTAIALIVFSYAWVIARVIELPPKADGYEDLYQDLLPTTNFTEESPQKILPFPDGRREKVTFPSQLPPVHSQLLTLNGLKARSENAFRNGQNCGTGNDFVHNNSLNLQVQNESLNCSRMHLNEMTTRDSRHFSLSRESSEDSSFSMETMLEVEKYLAENEQNFSTGFYICTVPEGYYRISEIANYLDSVVTLIIPFFLITFFNVRIATCVWKLKNQRQSIVASSAANINHHHSLRCSNKSSIHHSNTARNSRSGSSTRRNHLSKQPQYSGTSQRENGQKPLSTRLTIKPEFSVVRERISSHHPASNNAAEVRVTKTLLLVSTVFLVLNLPAHAIRCAHRIQALRGTSEGQDFLEAAQVWTNILFNTNFAVNFLLYCVSGRNFRKSLKNIILRKFSRAPTVTWKSGKNRNKDRTSFSVRMPVTKRNCLNELQVTEIVELEERTQDVSLTLNCNTADVHCEGEDEEETMSV</sequence>
<dbReference type="PRINTS" id="PR00237">
    <property type="entry name" value="GPCRRHODOPSN"/>
</dbReference>
<keyword evidence="5 7" id="KW-0472">Membrane</keyword>
<feature type="compositionally biased region" description="Low complexity" evidence="6">
    <location>
        <begin position="400"/>
        <end position="412"/>
    </location>
</feature>
<dbReference type="EMBL" id="CAXLJM020000007">
    <property type="protein sequence ID" value="CAL8074622.1"/>
    <property type="molecule type" value="Genomic_DNA"/>
</dbReference>
<evidence type="ECO:0000256" key="5">
    <source>
        <dbReference type="ARBA" id="ARBA00023136"/>
    </source>
</evidence>
<gene>
    <name evidence="9" type="ORF">ODALV1_LOCUS2944</name>
</gene>
<dbReference type="Gene3D" id="1.20.1070.10">
    <property type="entry name" value="Rhodopsin 7-helix transmembrane proteins"/>
    <property type="match status" value="2"/>
</dbReference>
<evidence type="ECO:0000256" key="1">
    <source>
        <dbReference type="ARBA" id="ARBA00004370"/>
    </source>
</evidence>
<feature type="transmembrane region" description="Helical" evidence="7">
    <location>
        <begin position="152"/>
        <end position="171"/>
    </location>
</feature>
<feature type="domain" description="G-protein coupled receptors family 1 profile" evidence="8">
    <location>
        <begin position="49"/>
        <end position="530"/>
    </location>
</feature>
<reference evidence="9 10" key="1">
    <citation type="submission" date="2024-08" db="EMBL/GenBank/DDBJ databases">
        <authorList>
            <person name="Cucini C."/>
            <person name="Frati F."/>
        </authorList>
    </citation>
    <scope>NUCLEOTIDE SEQUENCE [LARGE SCALE GENOMIC DNA]</scope>
</reference>
<keyword evidence="3 7" id="KW-0812">Transmembrane</keyword>
<dbReference type="InterPro" id="IPR000276">
    <property type="entry name" value="GPCR_Rhodpsn"/>
</dbReference>
<evidence type="ECO:0000256" key="3">
    <source>
        <dbReference type="ARBA" id="ARBA00022692"/>
    </source>
</evidence>
<comment type="similarity">
    <text evidence="2">Belongs to the G-protein coupled receptor 1 family.</text>
</comment>
<dbReference type="PANTHER" id="PTHR46641:SF25">
    <property type="entry name" value="CNMAMIDE RECEPTOR-RELATED"/>
    <property type="match status" value="1"/>
</dbReference>
<dbReference type="Pfam" id="PF00001">
    <property type="entry name" value="7tm_1"/>
    <property type="match status" value="2"/>
</dbReference>
<dbReference type="Proteomes" id="UP001642540">
    <property type="component" value="Unassembled WGS sequence"/>
</dbReference>
<feature type="transmembrane region" description="Helical" evidence="7">
    <location>
        <begin position="344"/>
        <end position="366"/>
    </location>
</feature>
<protein>
    <recommendedName>
        <fullName evidence="8">G-protein coupled receptors family 1 profile domain-containing protein</fullName>
    </recommendedName>
</protein>
<evidence type="ECO:0000313" key="10">
    <source>
        <dbReference type="Proteomes" id="UP001642540"/>
    </source>
</evidence>
<evidence type="ECO:0000256" key="4">
    <source>
        <dbReference type="ARBA" id="ARBA00022989"/>
    </source>
</evidence>
<comment type="subcellular location">
    <subcellularLocation>
        <location evidence="1">Membrane</location>
    </subcellularLocation>
</comment>
<feature type="compositionally biased region" description="Polar residues" evidence="6">
    <location>
        <begin position="418"/>
        <end position="436"/>
    </location>
</feature>
<feature type="transmembrane region" description="Helical" evidence="7">
    <location>
        <begin position="37"/>
        <end position="58"/>
    </location>
</feature>
<evidence type="ECO:0000313" key="9">
    <source>
        <dbReference type="EMBL" id="CAL8074622.1"/>
    </source>
</evidence>
<dbReference type="PANTHER" id="PTHR46641">
    <property type="entry name" value="FMRFAMIDE RECEPTOR-RELATED"/>
    <property type="match status" value="1"/>
</dbReference>
<feature type="transmembrane region" description="Helical" evidence="7">
    <location>
        <begin position="110"/>
        <end position="132"/>
    </location>
</feature>
<dbReference type="InterPro" id="IPR017452">
    <property type="entry name" value="GPCR_Rhodpsn_7TM"/>
</dbReference>
<accession>A0ABP1PXR5</accession>
<evidence type="ECO:0000256" key="2">
    <source>
        <dbReference type="ARBA" id="ARBA00010663"/>
    </source>
</evidence>
<comment type="caution">
    <text evidence="9">The sequence shown here is derived from an EMBL/GenBank/DDBJ whole genome shotgun (WGS) entry which is preliminary data.</text>
</comment>
<evidence type="ECO:0000259" key="8">
    <source>
        <dbReference type="PROSITE" id="PS50262"/>
    </source>
</evidence>
<organism evidence="9 10">
    <name type="scientific">Orchesella dallaii</name>
    <dbReference type="NCBI Taxonomy" id="48710"/>
    <lineage>
        <taxon>Eukaryota</taxon>
        <taxon>Metazoa</taxon>
        <taxon>Ecdysozoa</taxon>
        <taxon>Arthropoda</taxon>
        <taxon>Hexapoda</taxon>
        <taxon>Collembola</taxon>
        <taxon>Entomobryomorpha</taxon>
        <taxon>Entomobryoidea</taxon>
        <taxon>Orchesellidae</taxon>
        <taxon>Orchesellinae</taxon>
        <taxon>Orchesella</taxon>
    </lineage>
</organism>
<feature type="region of interest" description="Disordered" evidence="6">
    <location>
        <begin position="391"/>
        <end position="436"/>
    </location>
</feature>
<keyword evidence="10" id="KW-1185">Reference proteome</keyword>
<dbReference type="SUPFAM" id="SSF81321">
    <property type="entry name" value="Family A G protein-coupled receptor-like"/>
    <property type="match status" value="2"/>
</dbReference>
<proteinExistence type="inferred from homology"/>
<name>A0ABP1PXR5_9HEXA</name>
<keyword evidence="4 7" id="KW-1133">Transmembrane helix</keyword>
<evidence type="ECO:0000256" key="6">
    <source>
        <dbReference type="SAM" id="MobiDB-lite"/>
    </source>
</evidence>